<evidence type="ECO:0008006" key="3">
    <source>
        <dbReference type="Google" id="ProtNLM"/>
    </source>
</evidence>
<evidence type="ECO:0000313" key="2">
    <source>
        <dbReference type="Proteomes" id="UP000605148"/>
    </source>
</evidence>
<protein>
    <recommendedName>
        <fullName evidence="3">Flagellin-like hook-associated protein FlgL</fullName>
    </recommendedName>
</protein>
<proteinExistence type="predicted"/>
<dbReference type="RefSeq" id="WP_150494434.1">
    <property type="nucleotide sequence ID" value="NZ_BMFA01000001.1"/>
</dbReference>
<name>A0A916WVH9_9HYPH</name>
<accession>A0A916WVH9</accession>
<organism evidence="1 2">
    <name type="scientific">Roseibium aquae</name>
    <dbReference type="NCBI Taxonomy" id="1323746"/>
    <lineage>
        <taxon>Bacteria</taxon>
        <taxon>Pseudomonadati</taxon>
        <taxon>Pseudomonadota</taxon>
        <taxon>Alphaproteobacteria</taxon>
        <taxon>Hyphomicrobiales</taxon>
        <taxon>Stappiaceae</taxon>
        <taxon>Roseibium</taxon>
    </lineage>
</organism>
<gene>
    <name evidence="1" type="ORF">GCM10011316_06740</name>
</gene>
<sequence>MTIDTITTSRSYLTQQLTKLNRTLSEKTAQLATGMKSQTYGGLGDNRLLSLELTQKVSRIDAYQETIIRTNLHINSLNTTLERLEALRIDSKSALDQNDFELQSDGQTQTQATAEVLLYEAVSLLNTEVAGYYLYGGTDAFSNPVAGVAAIMDGADGRAGLKTVVDEYVQANLGADDLGRLTVSALTTNGAPPTDSTFTIAEDGTHDFGFDIAGVTNALSNVAVTGPAGTGTDPDTFDIQFTGQPIAGEEITLQFTLPPGHTENLSMTFKASTGNNPLTGEFAIGADLAETAANLRTAILTEIEEQAKTSLKAAATTWAADEFFDTFGGNDTLRVDGPPFDTATAQVSGAATTVAWYTGENTATSNARLDKNARVDDNLEVSYGARANEQGFADVMKGLAAFVAADFSAPALPTNPTQAQIDANAAEQAQLQRFYNGLTERLRAVLEPSSADQSGIVDISTEISIAYRTVQYTDDRHTQVKSSYETTIGEIVGVNDELLAAEILQLQTNIEASYRASSIVFDLTLADYV</sequence>
<keyword evidence="2" id="KW-1185">Reference proteome</keyword>
<dbReference type="OrthoDB" id="7312911at2"/>
<dbReference type="SUPFAM" id="SSF64518">
    <property type="entry name" value="Phase 1 flagellin"/>
    <property type="match status" value="1"/>
</dbReference>
<reference evidence="1" key="2">
    <citation type="submission" date="2020-09" db="EMBL/GenBank/DDBJ databases">
        <authorList>
            <person name="Sun Q."/>
            <person name="Zhou Y."/>
        </authorList>
    </citation>
    <scope>NUCLEOTIDE SEQUENCE</scope>
    <source>
        <strain evidence="1">CGMCC 1.12426</strain>
    </source>
</reference>
<dbReference type="EMBL" id="BMFA01000001">
    <property type="protein sequence ID" value="GGB37277.1"/>
    <property type="molecule type" value="Genomic_DNA"/>
</dbReference>
<dbReference type="Proteomes" id="UP000605148">
    <property type="component" value="Unassembled WGS sequence"/>
</dbReference>
<evidence type="ECO:0000313" key="1">
    <source>
        <dbReference type="EMBL" id="GGB37277.1"/>
    </source>
</evidence>
<comment type="caution">
    <text evidence="1">The sequence shown here is derived from an EMBL/GenBank/DDBJ whole genome shotgun (WGS) entry which is preliminary data.</text>
</comment>
<dbReference type="AlphaFoldDB" id="A0A916WVH9"/>
<reference evidence="1" key="1">
    <citation type="journal article" date="2014" name="Int. J. Syst. Evol. Microbiol.">
        <title>Complete genome sequence of Corynebacterium casei LMG S-19264T (=DSM 44701T), isolated from a smear-ripened cheese.</title>
        <authorList>
            <consortium name="US DOE Joint Genome Institute (JGI-PGF)"/>
            <person name="Walter F."/>
            <person name="Albersmeier A."/>
            <person name="Kalinowski J."/>
            <person name="Ruckert C."/>
        </authorList>
    </citation>
    <scope>NUCLEOTIDE SEQUENCE</scope>
    <source>
        <strain evidence="1">CGMCC 1.12426</strain>
    </source>
</reference>